<dbReference type="WBParaSite" id="Pan_g14490.t1">
    <property type="protein sequence ID" value="Pan_g14490.t1"/>
    <property type="gene ID" value="Pan_g14490"/>
</dbReference>
<feature type="region of interest" description="Disordered" evidence="7">
    <location>
        <begin position="2193"/>
        <end position="2224"/>
    </location>
</feature>
<feature type="domain" description="Pecanex C-terminal" evidence="8">
    <location>
        <begin position="1677"/>
        <end position="1899"/>
    </location>
</feature>
<feature type="compositionally biased region" description="Low complexity" evidence="7">
    <location>
        <begin position="426"/>
        <end position="451"/>
    </location>
</feature>
<feature type="transmembrane region" description="Helical" evidence="6">
    <location>
        <begin position="1032"/>
        <end position="1049"/>
    </location>
</feature>
<feature type="region of interest" description="Disordered" evidence="7">
    <location>
        <begin position="528"/>
        <end position="566"/>
    </location>
</feature>
<evidence type="ECO:0000256" key="5">
    <source>
        <dbReference type="ARBA" id="ARBA00023136"/>
    </source>
</evidence>
<feature type="compositionally biased region" description="Basic and acidic residues" evidence="7">
    <location>
        <begin position="329"/>
        <end position="339"/>
    </location>
</feature>
<dbReference type="InterPro" id="IPR007735">
    <property type="entry name" value="Pecanex_C"/>
</dbReference>
<dbReference type="GO" id="GO:0016020">
    <property type="term" value="C:membrane"/>
    <property type="evidence" value="ECO:0007669"/>
    <property type="project" value="UniProtKB-SubCell"/>
</dbReference>
<feature type="compositionally biased region" description="Basic residues" evidence="7">
    <location>
        <begin position="621"/>
        <end position="634"/>
    </location>
</feature>
<evidence type="ECO:0000256" key="7">
    <source>
        <dbReference type="SAM" id="MobiDB-lite"/>
    </source>
</evidence>
<feature type="transmembrane region" description="Helical" evidence="6">
    <location>
        <begin position="859"/>
        <end position="879"/>
    </location>
</feature>
<proteinExistence type="inferred from homology"/>
<feature type="transmembrane region" description="Helical" evidence="6">
    <location>
        <begin position="993"/>
        <end position="1020"/>
    </location>
</feature>
<keyword evidence="5 6" id="KW-0472">Membrane</keyword>
<evidence type="ECO:0000256" key="1">
    <source>
        <dbReference type="ARBA" id="ARBA00004141"/>
    </source>
</evidence>
<feature type="region of interest" description="Disordered" evidence="7">
    <location>
        <begin position="408"/>
        <end position="469"/>
    </location>
</feature>
<feature type="region of interest" description="Disordered" evidence="7">
    <location>
        <begin position="217"/>
        <end position="378"/>
    </location>
</feature>
<organism evidence="9 10">
    <name type="scientific">Panagrellus redivivus</name>
    <name type="common">Microworm</name>
    <dbReference type="NCBI Taxonomy" id="6233"/>
    <lineage>
        <taxon>Eukaryota</taxon>
        <taxon>Metazoa</taxon>
        <taxon>Ecdysozoa</taxon>
        <taxon>Nematoda</taxon>
        <taxon>Chromadorea</taxon>
        <taxon>Rhabditida</taxon>
        <taxon>Tylenchina</taxon>
        <taxon>Panagrolaimomorpha</taxon>
        <taxon>Panagrolaimoidea</taxon>
        <taxon>Panagrolaimidae</taxon>
        <taxon>Panagrellus</taxon>
    </lineage>
</organism>
<dbReference type="GO" id="GO:0007029">
    <property type="term" value="P:endoplasmic reticulum organization"/>
    <property type="evidence" value="ECO:0007669"/>
    <property type="project" value="TreeGrafter"/>
</dbReference>
<feature type="compositionally biased region" description="Polar residues" evidence="7">
    <location>
        <begin position="364"/>
        <end position="373"/>
    </location>
</feature>
<feature type="compositionally biased region" description="Low complexity" evidence="7">
    <location>
        <begin position="172"/>
        <end position="183"/>
    </location>
</feature>
<comment type="subcellular location">
    <subcellularLocation>
        <location evidence="1 6">Membrane</location>
        <topology evidence="1 6">Multi-pass membrane protein</topology>
    </subcellularLocation>
</comment>
<evidence type="ECO:0000256" key="3">
    <source>
        <dbReference type="ARBA" id="ARBA00022692"/>
    </source>
</evidence>
<keyword evidence="4 6" id="KW-1133">Transmembrane helix</keyword>
<feature type="compositionally biased region" description="Low complexity" evidence="7">
    <location>
        <begin position="550"/>
        <end position="560"/>
    </location>
</feature>
<dbReference type="Proteomes" id="UP000492821">
    <property type="component" value="Unassembled WGS sequence"/>
</dbReference>
<reference evidence="10" key="2">
    <citation type="submission" date="2020-10" db="UniProtKB">
        <authorList>
            <consortium name="WormBaseParasite"/>
        </authorList>
    </citation>
    <scope>IDENTIFICATION</scope>
</reference>
<keyword evidence="9" id="KW-1185">Reference proteome</keyword>
<accession>A0A7E4UZK7</accession>
<feature type="compositionally biased region" description="Polar residues" evidence="7">
    <location>
        <begin position="460"/>
        <end position="469"/>
    </location>
</feature>
<dbReference type="PANTHER" id="PTHR12372:SF7">
    <property type="entry name" value="PROTEIN PECANEX"/>
    <property type="match status" value="1"/>
</dbReference>
<feature type="transmembrane region" description="Helical" evidence="6">
    <location>
        <begin position="1157"/>
        <end position="1177"/>
    </location>
</feature>
<name>A0A7E4UZK7_PANRE</name>
<dbReference type="Pfam" id="PF05041">
    <property type="entry name" value="Pecanex_C"/>
    <property type="match status" value="1"/>
</dbReference>
<evidence type="ECO:0000256" key="4">
    <source>
        <dbReference type="ARBA" id="ARBA00022989"/>
    </source>
</evidence>
<feature type="transmembrane region" description="Helical" evidence="6">
    <location>
        <begin position="1244"/>
        <end position="1262"/>
    </location>
</feature>
<feature type="compositionally biased region" description="Polar residues" evidence="7">
    <location>
        <begin position="635"/>
        <end position="645"/>
    </location>
</feature>
<evidence type="ECO:0000313" key="9">
    <source>
        <dbReference type="Proteomes" id="UP000492821"/>
    </source>
</evidence>
<feature type="transmembrane region" description="Helical" evidence="6">
    <location>
        <begin position="61"/>
        <end position="85"/>
    </location>
</feature>
<comment type="similarity">
    <text evidence="2 6">Belongs to the pecanex family.</text>
</comment>
<feature type="region of interest" description="Disordered" evidence="7">
    <location>
        <begin position="2002"/>
        <end position="2050"/>
    </location>
</feature>
<dbReference type="InterPro" id="IPR039797">
    <property type="entry name" value="Pecanex"/>
</dbReference>
<keyword evidence="3 6" id="KW-0812">Transmembrane</keyword>
<protein>
    <recommendedName>
        <fullName evidence="6">Pecanex-like protein</fullName>
    </recommendedName>
</protein>
<feature type="transmembrane region" description="Helical" evidence="6">
    <location>
        <begin position="1132"/>
        <end position="1151"/>
    </location>
</feature>
<feature type="transmembrane region" description="Helical" evidence="6">
    <location>
        <begin position="1343"/>
        <end position="1362"/>
    </location>
</feature>
<feature type="transmembrane region" description="Helical" evidence="6">
    <location>
        <begin position="36"/>
        <end position="54"/>
    </location>
</feature>
<feature type="transmembrane region" description="Helical" evidence="6">
    <location>
        <begin position="1314"/>
        <end position="1331"/>
    </location>
</feature>
<reference evidence="9" key="1">
    <citation type="journal article" date="2013" name="Genetics">
        <title>The draft genome and transcriptome of Panagrellus redivivus are shaped by the harsh demands of a free-living lifestyle.</title>
        <authorList>
            <person name="Srinivasan J."/>
            <person name="Dillman A.R."/>
            <person name="Macchietto M.G."/>
            <person name="Heikkinen L."/>
            <person name="Lakso M."/>
            <person name="Fracchia K.M."/>
            <person name="Antoshechkin I."/>
            <person name="Mortazavi A."/>
            <person name="Wong G."/>
            <person name="Sternberg P.W."/>
        </authorList>
    </citation>
    <scope>NUCLEOTIDE SEQUENCE [LARGE SCALE GENOMIC DNA]</scope>
    <source>
        <strain evidence="9">MT8872</strain>
    </source>
</reference>
<feature type="compositionally biased region" description="Polar residues" evidence="7">
    <location>
        <begin position="240"/>
        <end position="258"/>
    </location>
</feature>
<feature type="transmembrane region" description="Helical" evidence="6">
    <location>
        <begin position="956"/>
        <end position="981"/>
    </location>
</feature>
<feature type="transmembrane region" description="Helical" evidence="6">
    <location>
        <begin position="829"/>
        <end position="852"/>
    </location>
</feature>
<dbReference type="GO" id="GO:0005783">
    <property type="term" value="C:endoplasmic reticulum"/>
    <property type="evidence" value="ECO:0007669"/>
    <property type="project" value="TreeGrafter"/>
</dbReference>
<feature type="transmembrane region" description="Helical" evidence="6">
    <location>
        <begin position="1274"/>
        <end position="1294"/>
    </location>
</feature>
<feature type="transmembrane region" description="Helical" evidence="6">
    <location>
        <begin position="899"/>
        <end position="921"/>
    </location>
</feature>
<feature type="region of interest" description="Disordered" evidence="7">
    <location>
        <begin position="618"/>
        <end position="645"/>
    </location>
</feature>
<evidence type="ECO:0000313" key="10">
    <source>
        <dbReference type="WBParaSite" id="Pan_g14490.t1"/>
    </source>
</evidence>
<dbReference type="PANTHER" id="PTHR12372">
    <property type="entry name" value="PECANEX"/>
    <property type="match status" value="1"/>
</dbReference>
<feature type="compositionally biased region" description="Polar residues" evidence="7">
    <location>
        <begin position="217"/>
        <end position="229"/>
    </location>
</feature>
<evidence type="ECO:0000256" key="6">
    <source>
        <dbReference type="RuleBase" id="RU367089"/>
    </source>
</evidence>
<evidence type="ECO:0000259" key="8">
    <source>
        <dbReference type="Pfam" id="PF05041"/>
    </source>
</evidence>
<feature type="region of interest" description="Disordered" evidence="7">
    <location>
        <begin position="148"/>
        <end position="183"/>
    </location>
</feature>
<evidence type="ECO:0000256" key="2">
    <source>
        <dbReference type="ARBA" id="ARBA00010170"/>
    </source>
</evidence>
<sequence length="2224" mass="246873">MTIGNHVAEIARQGIWASLTGGWCYEPANTIFCNTVHLYTWAVLMLAPLLIGIFTAGTFSWWILGGYVCFVVVLFSLLKLIISYLHRVFDTTEPIIKYKQPKRDSVPIEAGGEPVASSEDEMTAELRGMNMIPLSEYRHCTVIERDSPIRTDPPLGEGPFGNLKSIHEDDSCSSSSSKASNSALLESKKSLKRITAESEFILPADSFELLPIPRRASANTDLNSSSPSPVLTAANRKSSEPNFESCTSRTRNATGSSSARRRDSTPNASLRRGHSNSTDASRQYQRRLSAYYHHDSKRRRGVSPAKSKSEGPAEVFIEDDQQPCCSKDIVPRRSQRVEPDPDVPSSSTAMVPFSRRRQQEEAESSFNEPTSSEVALPINGEDLKGKITQFLEELIDKHPETLDVIESVRQSRLGRGGTAEGATDRPGPSSTMPSTTVTSTTAGMPGSSSSRSSRHRGSSTLPSGVSFNASLRDGTHVAYDHEDTTEGAVHSFQDEHGTWWTYTFRDGGPGVAHPLGSTRAIYELFSQRNDPPPAAVSSDLHRSTHRRHASAAGALPSASGEDGASTSARWYYPSSRRSESIATDKPYSSVTYVDSRNEESLPDPLGVALPLPSEVVELRRERSKRRRRRARGPRTHSNSSDEASANDYISNLPTNVFHANASGTNSGASQQPVDTLSIHRQFMSIAHLASRLYPHYTGTVHHPATSTPAGTHSAMPVSARTRTALESFADDRRRRVYAGMSSDSDRNEYTPREYTTLEVNEADTRALTMRILNDLNPLGQSNSLRWTPRQSRAPKANHYYRLKPFSLGQGFQIKFDRLSVAALFDRNKSVFSCFFDVFLSAAITVLAALLISRGIFADLSLVFFAIVVAGAQFSLLKSVQPDASSPVHGFNWLVTYSRPAYFCFLGTIVLLLDLYAVDFIWDASTASLPTWNWNLYTLKTASPSAILIGFRDFLTIMLLCLPLAHTIGLLPSITTLFMHVMEQVDVHLFGATASFSLFSAAMAISRSILTIAALTVLGHFTWLFDPVTTQNAVFAAFTAVTISTAFLMSRWSTNPFFLTVVFNGIKACFSFRCSSESPAAEVESASTHSKSATNIEDLPKLRMDPVMESIKKEDPMPKMLKETLIARMHNDVFYAVVNSLIVFALHCTSIFTTTQPYFELVITSMCIFFGFMNHYVYSQLRCHLPWKIFEKPLLKPHEYHQFEVTTEAKIMVFEKVHVWAVLLEKNILYPLLISSYLTSYAWKFPIATAPLVAVFVTVLCGFRLSRAAYCHPQLLYFPLVGAFALANFGYGIFLPLHLRQPIPVGAEYSFLTDPSIYISPLITFYVFVTIWPKIQEFTLKLNFVLAYIAPWQISWGSAFHAFAQPFSLPHSGMILIQTILSSIISAPLNPFLGSSFFLMSYVRPIKFWEKDYNTKHADPFNVRLINQLERGPMMDDSNFNAIFYEHLTRSLQQYLAGDLCFGRWATSINPGDCFVLASTNFNCLVHIVEVGNGFATFQLRGLEFRGTYCHQREIEAITEDSSDSGSFCCCSIAKIPGLLSFNTMFAVRWLAWEVTTAKYLIEGYSISDNSAVNILQVYELRRLLVTLYVKCIVFYMITAPNFDKWLNDETIQKVLEPILANPRYVEIDQMFSAANDEDYDINVLGVTRQGFAEVHGRWIRHCYERRLADRPTETARENNLVVSFCFLMSVLGRRSVGAQAYNRHANAAEAYLYGLHAIFKGDLRVTCGQDEWVLCDPEILLNVITPAVKMAIKLHQDHFAASEDLENPSSLYEKIEEYHLTLFISHEHDPTWRQAIISNTPSLLALRHMYDDGQDDYKVIMLNRSNVNMRVIKLNKECVRAFWAGQQQELIFLRNRNPERGSIQNARQVLRNMINSSADQPIGYPIYVSPLMTSFIDNHPHIERVVGASVNFCTIASAVRHAFGRLVRHFGTSGSSNLPAGGTGSGNTTREILPMNVIGPTLAQAGSTPAPYRKRTATGSVGAASAMGLAGSITAERGPVEDGASLKTSASATVSAGPPEVVSKASASLKRQKRRDSADENPSVDLDPLGVLKQPSEPLIMAQTSVWSDTLGHEMFVEIVDKAAIFSRLNEPHRSTNETLVQWPCEAWRKSGGRAAWSVPIENGLQASVAHVWRPFQANRAYRSHAGVIYLLRVTSPTSTHAPLFVPINEAGIKFIEKSDFFAAIAAETAAVEAETPKAEGASTPVDEDSVISPPNPTSVNDLD</sequence>